<proteinExistence type="predicted"/>
<evidence type="ECO:0008006" key="4">
    <source>
        <dbReference type="Google" id="ProtNLM"/>
    </source>
</evidence>
<dbReference type="AlphaFoldDB" id="A0AAV9MA90"/>
<comment type="caution">
    <text evidence="2">The sequence shown here is derived from an EMBL/GenBank/DDBJ whole genome shotgun (WGS) entry which is preliminary data.</text>
</comment>
<dbReference type="Gene3D" id="1.10.110.10">
    <property type="entry name" value="Plant lipid-transfer and hydrophobic proteins"/>
    <property type="match status" value="1"/>
</dbReference>
<organism evidence="2 3">
    <name type="scientific">Solanum pinnatisectum</name>
    <name type="common">tansyleaf nightshade</name>
    <dbReference type="NCBI Taxonomy" id="50273"/>
    <lineage>
        <taxon>Eukaryota</taxon>
        <taxon>Viridiplantae</taxon>
        <taxon>Streptophyta</taxon>
        <taxon>Embryophyta</taxon>
        <taxon>Tracheophyta</taxon>
        <taxon>Spermatophyta</taxon>
        <taxon>Magnoliopsida</taxon>
        <taxon>eudicotyledons</taxon>
        <taxon>Gunneridae</taxon>
        <taxon>Pentapetalae</taxon>
        <taxon>asterids</taxon>
        <taxon>lamiids</taxon>
        <taxon>Solanales</taxon>
        <taxon>Solanaceae</taxon>
        <taxon>Solanoideae</taxon>
        <taxon>Solaneae</taxon>
        <taxon>Solanum</taxon>
    </lineage>
</organism>
<evidence type="ECO:0000313" key="2">
    <source>
        <dbReference type="EMBL" id="KAK4733935.1"/>
    </source>
</evidence>
<keyword evidence="1" id="KW-0812">Transmembrane</keyword>
<protein>
    <recommendedName>
        <fullName evidence="4">Bifunctional inhibitor/plant lipid transfer protein/seed storage helical domain-containing protein</fullName>
    </recommendedName>
</protein>
<gene>
    <name evidence="2" type="ORF">R3W88_008196</name>
</gene>
<dbReference type="Proteomes" id="UP001311915">
    <property type="component" value="Unassembled WGS sequence"/>
</dbReference>
<evidence type="ECO:0000313" key="3">
    <source>
        <dbReference type="Proteomes" id="UP001311915"/>
    </source>
</evidence>
<evidence type="ECO:0000256" key="1">
    <source>
        <dbReference type="SAM" id="Phobius"/>
    </source>
</evidence>
<keyword evidence="1" id="KW-0472">Membrane</keyword>
<keyword evidence="3" id="KW-1185">Reference proteome</keyword>
<reference evidence="2 3" key="1">
    <citation type="submission" date="2023-10" db="EMBL/GenBank/DDBJ databases">
        <title>Genome-Wide Identification Analysis in wild type Solanum Pinnatisectum Reveals Some Genes Defensing Phytophthora Infestans.</title>
        <authorList>
            <person name="Sun C."/>
        </authorList>
    </citation>
    <scope>NUCLEOTIDE SEQUENCE [LARGE SCALE GENOMIC DNA]</scope>
    <source>
        <strain evidence="2">LQN</strain>
        <tissue evidence="2">Leaf</tissue>
    </source>
</reference>
<name>A0AAV9MA90_9SOLN</name>
<sequence length="77" mass="8487">MVSMCANFVNYGTPDPIPGAPCCIAMTALGNTDCCTSIETQQSICRCLMNFITTYSLNAIAIAHSAWFLWCISWFHN</sequence>
<dbReference type="EMBL" id="JAWPEI010000002">
    <property type="protein sequence ID" value="KAK4733935.1"/>
    <property type="molecule type" value="Genomic_DNA"/>
</dbReference>
<dbReference type="InterPro" id="IPR036312">
    <property type="entry name" value="Bifun_inhib/LTP/seed_sf"/>
</dbReference>
<feature type="transmembrane region" description="Helical" evidence="1">
    <location>
        <begin position="55"/>
        <end position="75"/>
    </location>
</feature>
<keyword evidence="1" id="KW-1133">Transmembrane helix</keyword>
<accession>A0AAV9MA90</accession>